<dbReference type="GO" id="GO:0006508">
    <property type="term" value="P:proteolysis"/>
    <property type="evidence" value="ECO:0007669"/>
    <property type="project" value="UniProtKB-KW"/>
</dbReference>
<dbReference type="OrthoDB" id="289038at2759"/>
<dbReference type="GO" id="GO:0031647">
    <property type="term" value="P:regulation of protein stability"/>
    <property type="evidence" value="ECO:0007669"/>
    <property type="project" value="TreeGrafter"/>
</dbReference>
<evidence type="ECO:0000313" key="14">
    <source>
        <dbReference type="Proteomes" id="UP000708208"/>
    </source>
</evidence>
<dbReference type="InterPro" id="IPR028889">
    <property type="entry name" value="USP"/>
</dbReference>
<evidence type="ECO:0000256" key="10">
    <source>
        <dbReference type="ARBA" id="ARBA00031508"/>
    </source>
</evidence>
<reference evidence="13" key="1">
    <citation type="submission" date="2021-06" db="EMBL/GenBank/DDBJ databases">
        <authorList>
            <person name="Hodson N. C."/>
            <person name="Mongue J. A."/>
            <person name="Jaron S. K."/>
        </authorList>
    </citation>
    <scope>NUCLEOTIDE SEQUENCE</scope>
</reference>
<dbReference type="InterPro" id="IPR050164">
    <property type="entry name" value="Peptidase_C19"/>
</dbReference>
<dbReference type="GO" id="GO:0005634">
    <property type="term" value="C:nucleus"/>
    <property type="evidence" value="ECO:0007669"/>
    <property type="project" value="TreeGrafter"/>
</dbReference>
<dbReference type="SMART" id="SM00061">
    <property type="entry name" value="MATH"/>
    <property type="match status" value="1"/>
</dbReference>
<dbReference type="Pfam" id="PF14533">
    <property type="entry name" value="USP7_C2"/>
    <property type="match status" value="1"/>
</dbReference>
<dbReference type="FunFam" id="2.60.210.10:FF:000014">
    <property type="entry name" value="Ubiquitin carboxyl-terminal hydrolase 7"/>
    <property type="match status" value="1"/>
</dbReference>
<dbReference type="GO" id="GO:0004843">
    <property type="term" value="F:cysteine-type deubiquitinase activity"/>
    <property type="evidence" value="ECO:0007669"/>
    <property type="project" value="UniProtKB-EC"/>
</dbReference>
<dbReference type="PANTHER" id="PTHR24006">
    <property type="entry name" value="UBIQUITIN CARBOXYL-TERMINAL HYDROLASE"/>
    <property type="match status" value="1"/>
</dbReference>
<dbReference type="InterPro" id="IPR018200">
    <property type="entry name" value="USP_CS"/>
</dbReference>
<dbReference type="Pfam" id="PF00443">
    <property type="entry name" value="UCH"/>
    <property type="match status" value="1"/>
</dbReference>
<evidence type="ECO:0000256" key="8">
    <source>
        <dbReference type="ARBA" id="ARBA00022807"/>
    </source>
</evidence>
<keyword evidence="7" id="KW-0378">Hydrolase</keyword>
<protein>
    <recommendedName>
        <fullName evidence="4">Ubiquitin carboxyl-terminal hydrolase 7</fullName>
        <ecNumber evidence="3">3.4.19.12</ecNumber>
    </recommendedName>
    <alternativeName>
        <fullName evidence="10">Ubiquitin thioesterase 7</fullName>
    </alternativeName>
    <alternativeName>
        <fullName evidence="9">Ubiquitin-specific-processing protease 7</fullName>
    </alternativeName>
</protein>
<evidence type="ECO:0000256" key="6">
    <source>
        <dbReference type="ARBA" id="ARBA00022786"/>
    </source>
</evidence>
<dbReference type="EC" id="3.4.19.12" evidence="3"/>
<dbReference type="PROSITE" id="PS50235">
    <property type="entry name" value="USP_3"/>
    <property type="match status" value="1"/>
</dbReference>
<dbReference type="GO" id="GO:0005829">
    <property type="term" value="C:cytosol"/>
    <property type="evidence" value="ECO:0007669"/>
    <property type="project" value="TreeGrafter"/>
</dbReference>
<dbReference type="InterPro" id="IPR024729">
    <property type="entry name" value="USP7_ICP0-binding_dom"/>
</dbReference>
<evidence type="ECO:0000256" key="4">
    <source>
        <dbReference type="ARBA" id="ARBA00021393"/>
    </source>
</evidence>
<keyword evidence="8" id="KW-0788">Thiol protease</keyword>
<dbReference type="PANTHER" id="PTHR24006:SF644">
    <property type="entry name" value="UBIQUITIN CARBOXYL-TERMINAL HYDROLASE 7"/>
    <property type="match status" value="1"/>
</dbReference>
<dbReference type="CDD" id="cd03772">
    <property type="entry name" value="MATH_HAUSP"/>
    <property type="match status" value="1"/>
</dbReference>
<evidence type="ECO:0000256" key="9">
    <source>
        <dbReference type="ARBA" id="ARBA00031500"/>
    </source>
</evidence>
<evidence type="ECO:0000256" key="3">
    <source>
        <dbReference type="ARBA" id="ARBA00012759"/>
    </source>
</evidence>
<evidence type="ECO:0000256" key="1">
    <source>
        <dbReference type="ARBA" id="ARBA00000707"/>
    </source>
</evidence>
<dbReference type="EMBL" id="CAJVCH010037970">
    <property type="protein sequence ID" value="CAG7716356.1"/>
    <property type="molecule type" value="Genomic_DNA"/>
</dbReference>
<dbReference type="InterPro" id="IPR002083">
    <property type="entry name" value="MATH/TRAF_dom"/>
</dbReference>
<dbReference type="AlphaFoldDB" id="A0A8J2NKJ0"/>
<dbReference type="CDD" id="cd02659">
    <property type="entry name" value="peptidase_C19C"/>
    <property type="match status" value="1"/>
</dbReference>
<keyword evidence="6" id="KW-0833">Ubl conjugation pathway</keyword>
<keyword evidence="5" id="KW-0645">Protease</keyword>
<dbReference type="InterPro" id="IPR001394">
    <property type="entry name" value="Peptidase_C19_UCH"/>
</dbReference>
<dbReference type="GO" id="GO:0016579">
    <property type="term" value="P:protein deubiquitination"/>
    <property type="evidence" value="ECO:0007669"/>
    <property type="project" value="InterPro"/>
</dbReference>
<gene>
    <name evidence="13" type="ORF">AFUS01_LOCUS5870</name>
</gene>
<dbReference type="Proteomes" id="UP000708208">
    <property type="component" value="Unassembled WGS sequence"/>
</dbReference>
<accession>A0A8J2NKJ0</accession>
<comment type="similarity">
    <text evidence="2">Belongs to the peptidase C19 family.</text>
</comment>
<comment type="caution">
    <text evidence="13">The sequence shown here is derived from an EMBL/GenBank/DDBJ whole genome shotgun (WGS) entry which is preliminary data.</text>
</comment>
<organism evidence="13 14">
    <name type="scientific">Allacma fusca</name>
    <dbReference type="NCBI Taxonomy" id="39272"/>
    <lineage>
        <taxon>Eukaryota</taxon>
        <taxon>Metazoa</taxon>
        <taxon>Ecdysozoa</taxon>
        <taxon>Arthropoda</taxon>
        <taxon>Hexapoda</taxon>
        <taxon>Collembola</taxon>
        <taxon>Symphypleona</taxon>
        <taxon>Sminthuridae</taxon>
        <taxon>Allacma</taxon>
    </lineage>
</organism>
<keyword evidence="14" id="KW-1185">Reference proteome</keyword>
<name>A0A8J2NKJ0_9HEXA</name>
<feature type="domain" description="MATH" evidence="11">
    <location>
        <begin position="74"/>
        <end position="201"/>
    </location>
</feature>
<dbReference type="PROSITE" id="PS50144">
    <property type="entry name" value="MATH"/>
    <property type="match status" value="1"/>
</dbReference>
<dbReference type="PROSITE" id="PS00973">
    <property type="entry name" value="USP_2"/>
    <property type="match status" value="1"/>
</dbReference>
<evidence type="ECO:0000259" key="11">
    <source>
        <dbReference type="PROSITE" id="PS50144"/>
    </source>
</evidence>
<sequence length="1081" mass="124327">MPFRVKPAMKIENILPTDQKNTKLNVQANHLPEDMEVEEISDYNSAGTGNNVAADTNSDACKMDEDDDGAARSEATFSYTVENISRLKEQTLSPPTYVRNLPWRIMVMPRSDQGQGRNMSLGFFLQCNGEAESSSWNCSAVATLRILSHKPGCEPFTRKISHIFHYKENDWGYSNFLDWMALMDPAKGYVKNDSITLEVDVKADAPHGVAWDSKKHTGFVGLKNQALQRVFYELQTSDKPVGTKKLTRSFGWETLDSFMQHDVQEFLRVLLDKLESKMKGTCVEGTVPKLFEGKMISFIKCKHVQYESSRSETYYDIQLNIKNKKDIYESFQDYVATEVLDGDNKYDAGSHGLQEAEKGVIFTSFPPVLHLHLMRFQYDPVTDCSVKSNDRFEFFEKINLDEYLKVKDAGSGSASYTLHAVLVHSGDNHGGHYVVFINPRGDGKWCKFDDDVVSRCTKTEAIQHNFGGQEMDDVHPGVKQSTNAYMLVYIRDSDLSTVLQDVTEDDIPRELLERLKDEKQLEVLRRKERSEAHLYMQVTVMTEDAFVGHQGVDLYDSEKMTPAASANSRMFKILKKTKPFQLLHTVSEAYGVDERRLRLWPFNLRTNKAVRPGYLEMHPELCKPLEETQYGQSLPIFLEMLPADDEREALPAFDKENDVILFFKMYDPISESLHYCGHWCVAISISFNEVAAECRRRANWGSDVPITLYEEVQQGQYDKIQDLNVLLDQGLEELMDGDIVVFHRTFDPSRKLKSLSDFYTYVQYKYEITFIDKSNSNDSFVIEMSLKCSYMEMATKVGQRLGVKPLFIQFFKCQPYKDSPAYPVKFEQESPDLLTIFPPTHKSTRSSYKLFYQVLGIPVTDLEHKKQFKLLYYSPEDQEREMVFYVNKQPRILVKDVLGELARVISEEENKPVRNLRLVEISSHRICNVVDEDASADIIQNNSTATRYYRAEEILPEEVDVGPAECLVQVAHFHKDPRSTFGIPFLIKIKYGELWSQVKQRIQSRLGMNEKDWAKIRIALVQQGSPNFLEKEDEELVIKPDNFNSYSGSFNSKPWIGVEHVNKAPKRSRYSTLEKAIKIYN</sequence>
<dbReference type="InterPro" id="IPR029346">
    <property type="entry name" value="USP_C"/>
</dbReference>
<dbReference type="Pfam" id="PF22486">
    <property type="entry name" value="MATH_2"/>
    <property type="match status" value="1"/>
</dbReference>
<evidence type="ECO:0000259" key="12">
    <source>
        <dbReference type="PROSITE" id="PS50235"/>
    </source>
</evidence>
<proteinExistence type="inferred from homology"/>
<feature type="domain" description="USP" evidence="12">
    <location>
        <begin position="161"/>
        <end position="492"/>
    </location>
</feature>
<evidence type="ECO:0000256" key="2">
    <source>
        <dbReference type="ARBA" id="ARBA00009085"/>
    </source>
</evidence>
<comment type="catalytic activity">
    <reaction evidence="1">
        <text>Thiol-dependent hydrolysis of ester, thioester, amide, peptide and isopeptide bonds formed by the C-terminal Gly of ubiquitin (a 76-residue protein attached to proteins as an intracellular targeting signal).</text>
        <dbReference type="EC" id="3.4.19.12"/>
    </reaction>
</comment>
<evidence type="ECO:0000313" key="13">
    <source>
        <dbReference type="EMBL" id="CAG7716356.1"/>
    </source>
</evidence>
<evidence type="ECO:0000256" key="7">
    <source>
        <dbReference type="ARBA" id="ARBA00022801"/>
    </source>
</evidence>
<dbReference type="Pfam" id="PF12436">
    <property type="entry name" value="USP7_ICP0_bdg"/>
    <property type="match status" value="1"/>
</dbReference>
<evidence type="ECO:0000256" key="5">
    <source>
        <dbReference type="ARBA" id="ARBA00022670"/>
    </source>
</evidence>